<organism evidence="10 11">
    <name type="scientific">Psychromicrobium silvestre</name>
    <dbReference type="NCBI Taxonomy" id="1645614"/>
    <lineage>
        <taxon>Bacteria</taxon>
        <taxon>Bacillati</taxon>
        <taxon>Actinomycetota</taxon>
        <taxon>Actinomycetes</taxon>
        <taxon>Micrococcales</taxon>
        <taxon>Micrococcaceae</taxon>
        <taxon>Psychromicrobium</taxon>
    </lineage>
</organism>
<evidence type="ECO:0000256" key="7">
    <source>
        <dbReference type="ARBA" id="ARBA00022801"/>
    </source>
</evidence>
<feature type="binding site" evidence="9">
    <location>
        <position position="126"/>
    </location>
    <ligand>
        <name>Zn(2+)</name>
        <dbReference type="ChEBI" id="CHEBI:29105"/>
        <note>catalytic</note>
    </ligand>
</feature>
<evidence type="ECO:0000313" key="11">
    <source>
        <dbReference type="Proteomes" id="UP000521748"/>
    </source>
</evidence>
<dbReference type="HAMAP" id="MF_00009">
    <property type="entry name" value="Endoribonucl_YbeY"/>
    <property type="match status" value="1"/>
</dbReference>
<dbReference type="GO" id="GO:0004222">
    <property type="term" value="F:metalloendopeptidase activity"/>
    <property type="evidence" value="ECO:0007669"/>
    <property type="project" value="InterPro"/>
</dbReference>
<dbReference type="EC" id="3.1.-.-" evidence="9"/>
<dbReference type="SUPFAM" id="SSF55486">
    <property type="entry name" value="Metalloproteases ('zincins'), catalytic domain"/>
    <property type="match status" value="1"/>
</dbReference>
<feature type="binding site" evidence="9">
    <location>
        <position position="116"/>
    </location>
    <ligand>
        <name>Zn(2+)</name>
        <dbReference type="ChEBI" id="CHEBI:29105"/>
        <note>catalytic</note>
    </ligand>
</feature>
<keyword evidence="8 9" id="KW-0862">Zinc</keyword>
<keyword evidence="2 9" id="KW-0690">Ribosome biogenesis</keyword>
<keyword evidence="9" id="KW-0963">Cytoplasm</keyword>
<evidence type="ECO:0000313" key="10">
    <source>
        <dbReference type="EMBL" id="NYE94381.1"/>
    </source>
</evidence>
<evidence type="ECO:0000256" key="3">
    <source>
        <dbReference type="ARBA" id="ARBA00022552"/>
    </source>
</evidence>
<comment type="subcellular location">
    <subcellularLocation>
        <location evidence="9">Cytoplasm</location>
    </subcellularLocation>
</comment>
<evidence type="ECO:0000256" key="9">
    <source>
        <dbReference type="HAMAP-Rule" id="MF_00009"/>
    </source>
</evidence>
<dbReference type="GO" id="GO:0004521">
    <property type="term" value="F:RNA endonuclease activity"/>
    <property type="evidence" value="ECO:0007669"/>
    <property type="project" value="UniProtKB-UniRule"/>
</dbReference>
<dbReference type="GO" id="GO:0006364">
    <property type="term" value="P:rRNA processing"/>
    <property type="evidence" value="ECO:0007669"/>
    <property type="project" value="UniProtKB-UniRule"/>
</dbReference>
<reference evidence="10 11" key="1">
    <citation type="submission" date="2020-07" db="EMBL/GenBank/DDBJ databases">
        <title>Sequencing the genomes of 1000 actinobacteria strains.</title>
        <authorList>
            <person name="Klenk H.-P."/>
        </authorList>
    </citation>
    <scope>NUCLEOTIDE SEQUENCE [LARGE SCALE GENOMIC DNA]</scope>
    <source>
        <strain evidence="10 11">DSM 102047</strain>
    </source>
</reference>
<dbReference type="InterPro" id="IPR002036">
    <property type="entry name" value="YbeY"/>
</dbReference>
<dbReference type="PANTHER" id="PTHR46986:SF1">
    <property type="entry name" value="ENDORIBONUCLEASE YBEY, CHLOROPLASTIC"/>
    <property type="match status" value="1"/>
</dbReference>
<proteinExistence type="inferred from homology"/>
<dbReference type="AlphaFoldDB" id="A0A7Y9LRR2"/>
<accession>A0A7Y9LRR2</accession>
<dbReference type="NCBIfam" id="TIGR00043">
    <property type="entry name" value="rRNA maturation RNase YbeY"/>
    <property type="match status" value="1"/>
</dbReference>
<evidence type="ECO:0000256" key="4">
    <source>
        <dbReference type="ARBA" id="ARBA00022722"/>
    </source>
</evidence>
<gene>
    <name evidence="9" type="primary">ybeY</name>
    <name evidence="10" type="ORF">FHU41_000602</name>
</gene>
<evidence type="ECO:0000256" key="6">
    <source>
        <dbReference type="ARBA" id="ARBA00022759"/>
    </source>
</evidence>
<sequence>MSIEINNESGVAAPEEELVRLARYVFEQLHLHPQTELSIILADREAIEKLHLEWMDEPGATDVLSFPMDELRPGTSARPAPAGLLGDIVICPQVAQEQAQAGGHSTEDEVLLLATHGMLHLLGYDHGEPEEKAVMFALQRELLSAFLGRDAPAETTA</sequence>
<evidence type="ECO:0000256" key="8">
    <source>
        <dbReference type="ARBA" id="ARBA00022833"/>
    </source>
</evidence>
<evidence type="ECO:0000256" key="5">
    <source>
        <dbReference type="ARBA" id="ARBA00022723"/>
    </source>
</evidence>
<keyword evidence="6 9" id="KW-0255">Endonuclease</keyword>
<dbReference type="PROSITE" id="PS01306">
    <property type="entry name" value="UPF0054"/>
    <property type="match status" value="1"/>
</dbReference>
<dbReference type="InterPro" id="IPR020549">
    <property type="entry name" value="YbeY_CS"/>
</dbReference>
<name>A0A7Y9LRR2_9MICC</name>
<dbReference type="Pfam" id="PF02130">
    <property type="entry name" value="YbeY"/>
    <property type="match status" value="1"/>
</dbReference>
<comment type="similarity">
    <text evidence="1 9">Belongs to the endoribonuclease YbeY family.</text>
</comment>
<keyword evidence="3 9" id="KW-0698">rRNA processing</keyword>
<comment type="function">
    <text evidence="9">Single strand-specific metallo-endoribonuclease involved in late-stage 70S ribosome quality control and in maturation of the 3' terminus of the 16S rRNA.</text>
</comment>
<protein>
    <recommendedName>
        <fullName evidence="9">Endoribonuclease YbeY</fullName>
        <ecNumber evidence="9">3.1.-.-</ecNumber>
    </recommendedName>
</protein>
<keyword evidence="4 9" id="KW-0540">Nuclease</keyword>
<keyword evidence="5 9" id="KW-0479">Metal-binding</keyword>
<evidence type="ECO:0000256" key="2">
    <source>
        <dbReference type="ARBA" id="ARBA00022517"/>
    </source>
</evidence>
<keyword evidence="7 9" id="KW-0378">Hydrolase</keyword>
<dbReference type="PANTHER" id="PTHR46986">
    <property type="entry name" value="ENDORIBONUCLEASE YBEY, CHLOROPLASTIC"/>
    <property type="match status" value="1"/>
</dbReference>
<dbReference type="EMBL" id="JACBYQ010000001">
    <property type="protein sequence ID" value="NYE94381.1"/>
    <property type="molecule type" value="Genomic_DNA"/>
</dbReference>
<evidence type="ECO:0000256" key="1">
    <source>
        <dbReference type="ARBA" id="ARBA00010875"/>
    </source>
</evidence>
<dbReference type="GO" id="GO:0008270">
    <property type="term" value="F:zinc ion binding"/>
    <property type="evidence" value="ECO:0007669"/>
    <property type="project" value="UniProtKB-UniRule"/>
</dbReference>
<comment type="caution">
    <text evidence="10">The sequence shown here is derived from an EMBL/GenBank/DDBJ whole genome shotgun (WGS) entry which is preliminary data.</text>
</comment>
<dbReference type="InterPro" id="IPR023091">
    <property type="entry name" value="MetalPrtase_cat_dom_sf_prd"/>
</dbReference>
<dbReference type="RefSeq" id="WP_179388151.1">
    <property type="nucleotide sequence ID" value="NZ_JACBYQ010000001.1"/>
</dbReference>
<dbReference type="GO" id="GO:0005737">
    <property type="term" value="C:cytoplasm"/>
    <property type="evidence" value="ECO:0007669"/>
    <property type="project" value="UniProtKB-SubCell"/>
</dbReference>
<comment type="cofactor">
    <cofactor evidence="9">
        <name>Zn(2+)</name>
        <dbReference type="ChEBI" id="CHEBI:29105"/>
    </cofactor>
    <text evidence="9">Binds 1 zinc ion.</text>
</comment>
<dbReference type="Gene3D" id="3.40.390.30">
    <property type="entry name" value="Metalloproteases ('zincins'), catalytic domain"/>
    <property type="match status" value="1"/>
</dbReference>
<dbReference type="Proteomes" id="UP000521748">
    <property type="component" value="Unassembled WGS sequence"/>
</dbReference>
<keyword evidence="11" id="KW-1185">Reference proteome</keyword>
<feature type="binding site" evidence="9">
    <location>
        <position position="120"/>
    </location>
    <ligand>
        <name>Zn(2+)</name>
        <dbReference type="ChEBI" id="CHEBI:29105"/>
        <note>catalytic</note>
    </ligand>
</feature>